<dbReference type="EC" id="2.7.13.3" evidence="3"/>
<feature type="domain" description="Histidine kinase" evidence="10">
    <location>
        <begin position="474"/>
        <end position="690"/>
    </location>
</feature>
<dbReference type="InterPro" id="IPR016132">
    <property type="entry name" value="Phyto_chromo_attachment"/>
</dbReference>
<keyword evidence="7" id="KW-0902">Two-component regulatory system</keyword>
<dbReference type="PANTHER" id="PTHR43047:SF72">
    <property type="entry name" value="OSMOSENSING HISTIDINE PROTEIN KINASE SLN1"/>
    <property type="match status" value="1"/>
</dbReference>
<dbReference type="SUPFAM" id="SSF47384">
    <property type="entry name" value="Homodimeric domain of signal transducing histidine kinase"/>
    <property type="match status" value="1"/>
</dbReference>
<evidence type="ECO:0000256" key="7">
    <source>
        <dbReference type="ARBA" id="ARBA00023012"/>
    </source>
</evidence>
<evidence type="ECO:0000259" key="9">
    <source>
        <dbReference type="PROSITE" id="PS50046"/>
    </source>
</evidence>
<organism evidence="12 13">
    <name type="scientific">Cyanobacterium aponinum 0216</name>
    <dbReference type="NCBI Taxonomy" id="2676140"/>
    <lineage>
        <taxon>Bacteria</taxon>
        <taxon>Bacillati</taxon>
        <taxon>Cyanobacteriota</taxon>
        <taxon>Cyanophyceae</taxon>
        <taxon>Oscillatoriophycideae</taxon>
        <taxon>Chroococcales</taxon>
        <taxon>Geminocystaceae</taxon>
        <taxon>Cyanobacterium</taxon>
    </lineage>
</organism>
<dbReference type="Gene3D" id="1.10.287.130">
    <property type="match status" value="1"/>
</dbReference>
<dbReference type="AlphaFoldDB" id="A0A844GUM4"/>
<dbReference type="CDD" id="cd00130">
    <property type="entry name" value="PAS"/>
    <property type="match status" value="2"/>
</dbReference>
<dbReference type="PROSITE" id="PS50046">
    <property type="entry name" value="PHYTOCHROME_2"/>
    <property type="match status" value="1"/>
</dbReference>
<dbReference type="InterPro" id="IPR003018">
    <property type="entry name" value="GAF"/>
</dbReference>
<dbReference type="Pfam" id="PF13426">
    <property type="entry name" value="PAS_9"/>
    <property type="match status" value="1"/>
</dbReference>
<dbReference type="SUPFAM" id="SSF55781">
    <property type="entry name" value="GAF domain-like"/>
    <property type="match status" value="1"/>
</dbReference>
<dbReference type="EMBL" id="WMIA01000017">
    <property type="protein sequence ID" value="MTF39790.1"/>
    <property type="molecule type" value="Genomic_DNA"/>
</dbReference>
<dbReference type="InterPro" id="IPR036097">
    <property type="entry name" value="HisK_dim/P_sf"/>
</dbReference>
<dbReference type="CDD" id="cd00075">
    <property type="entry name" value="HATPase"/>
    <property type="match status" value="1"/>
</dbReference>
<evidence type="ECO:0000259" key="10">
    <source>
        <dbReference type="PROSITE" id="PS50109"/>
    </source>
</evidence>
<dbReference type="InterPro" id="IPR035965">
    <property type="entry name" value="PAS-like_dom_sf"/>
</dbReference>
<dbReference type="InterPro" id="IPR000700">
    <property type="entry name" value="PAS-assoc_C"/>
</dbReference>
<dbReference type="InterPro" id="IPR004358">
    <property type="entry name" value="Sig_transdc_His_kin-like_C"/>
</dbReference>
<dbReference type="PROSITE" id="PS50113">
    <property type="entry name" value="PAC"/>
    <property type="match status" value="1"/>
</dbReference>
<dbReference type="GO" id="GO:0009927">
    <property type="term" value="F:histidine phosphotransfer kinase activity"/>
    <property type="evidence" value="ECO:0007669"/>
    <property type="project" value="TreeGrafter"/>
</dbReference>
<dbReference type="Gene3D" id="3.30.450.20">
    <property type="entry name" value="PAS domain"/>
    <property type="match status" value="2"/>
</dbReference>
<comment type="caution">
    <text evidence="12">The sequence shown here is derived from an EMBL/GenBank/DDBJ whole genome shotgun (WGS) entry which is preliminary data.</text>
</comment>
<dbReference type="SMART" id="SM00086">
    <property type="entry name" value="PAC"/>
    <property type="match status" value="2"/>
</dbReference>
<dbReference type="GO" id="GO:0000155">
    <property type="term" value="F:phosphorelay sensor kinase activity"/>
    <property type="evidence" value="ECO:0007669"/>
    <property type="project" value="InterPro"/>
</dbReference>
<keyword evidence="8" id="KW-0175">Coiled coil</keyword>
<dbReference type="InterPro" id="IPR000014">
    <property type="entry name" value="PAS"/>
</dbReference>
<evidence type="ECO:0000256" key="1">
    <source>
        <dbReference type="ARBA" id="ARBA00000085"/>
    </source>
</evidence>
<dbReference type="Proteomes" id="UP000437131">
    <property type="component" value="Unassembled WGS sequence"/>
</dbReference>
<evidence type="ECO:0000256" key="4">
    <source>
        <dbReference type="ARBA" id="ARBA00022553"/>
    </source>
</evidence>
<name>A0A844GUM4_9CHRO</name>
<dbReference type="InterPro" id="IPR013655">
    <property type="entry name" value="PAS_fold_3"/>
</dbReference>
<gene>
    <name evidence="12" type="ORF">GGC33_12760</name>
</gene>
<feature type="domain" description="PAC" evidence="11">
    <location>
        <begin position="89"/>
        <end position="141"/>
    </location>
</feature>
<comment type="similarity">
    <text evidence="2">In the N-terminal section; belongs to the phytochrome family.</text>
</comment>
<dbReference type="InterPro" id="IPR003594">
    <property type="entry name" value="HATPase_dom"/>
</dbReference>
<evidence type="ECO:0000313" key="13">
    <source>
        <dbReference type="Proteomes" id="UP000437131"/>
    </source>
</evidence>
<keyword evidence="5" id="KW-0808">Transferase</keyword>
<dbReference type="InterPro" id="IPR005467">
    <property type="entry name" value="His_kinase_dom"/>
</dbReference>
<protein>
    <recommendedName>
        <fullName evidence="3">histidine kinase</fullName>
        <ecNumber evidence="3">2.7.13.3</ecNumber>
    </recommendedName>
</protein>
<dbReference type="InterPro" id="IPR029016">
    <property type="entry name" value="GAF-like_dom_sf"/>
</dbReference>
<keyword evidence="4" id="KW-0597">Phosphoprotein</keyword>
<dbReference type="NCBIfam" id="TIGR00229">
    <property type="entry name" value="sensory_box"/>
    <property type="match status" value="2"/>
</dbReference>
<comment type="catalytic activity">
    <reaction evidence="1">
        <text>ATP + protein L-histidine = ADP + protein N-phospho-L-histidine.</text>
        <dbReference type="EC" id="2.7.13.3"/>
    </reaction>
</comment>
<dbReference type="SMART" id="SM00387">
    <property type="entry name" value="HATPase_c"/>
    <property type="match status" value="1"/>
</dbReference>
<dbReference type="InterPro" id="IPR003661">
    <property type="entry name" value="HisK_dim/P_dom"/>
</dbReference>
<dbReference type="Pfam" id="PF08447">
    <property type="entry name" value="PAS_3"/>
    <property type="match status" value="1"/>
</dbReference>
<evidence type="ECO:0000256" key="8">
    <source>
        <dbReference type="SAM" id="Coils"/>
    </source>
</evidence>
<dbReference type="PROSITE" id="PS50109">
    <property type="entry name" value="HIS_KIN"/>
    <property type="match status" value="1"/>
</dbReference>
<dbReference type="FunFam" id="3.30.565.10:FF:000006">
    <property type="entry name" value="Sensor histidine kinase WalK"/>
    <property type="match status" value="1"/>
</dbReference>
<dbReference type="SUPFAM" id="SSF55874">
    <property type="entry name" value="ATPase domain of HSP90 chaperone/DNA topoisomerase II/histidine kinase"/>
    <property type="match status" value="1"/>
</dbReference>
<dbReference type="Gene3D" id="3.30.565.10">
    <property type="entry name" value="Histidine kinase-like ATPase, C-terminal domain"/>
    <property type="match status" value="1"/>
</dbReference>
<feature type="domain" description="Phytochrome chromophore attachment site" evidence="9">
    <location>
        <begin position="286"/>
        <end position="422"/>
    </location>
</feature>
<evidence type="ECO:0000256" key="6">
    <source>
        <dbReference type="ARBA" id="ARBA00022777"/>
    </source>
</evidence>
<dbReference type="PANTHER" id="PTHR43047">
    <property type="entry name" value="TWO-COMPONENT HISTIDINE PROTEIN KINASE"/>
    <property type="match status" value="1"/>
</dbReference>
<accession>A0A844GUM4</accession>
<evidence type="ECO:0000256" key="5">
    <source>
        <dbReference type="ARBA" id="ARBA00022679"/>
    </source>
</evidence>
<dbReference type="InterPro" id="IPR001610">
    <property type="entry name" value="PAC"/>
</dbReference>
<keyword evidence="6" id="KW-0418">Kinase</keyword>
<evidence type="ECO:0000259" key="11">
    <source>
        <dbReference type="PROSITE" id="PS50113"/>
    </source>
</evidence>
<dbReference type="InterPro" id="IPR036890">
    <property type="entry name" value="HATPase_C_sf"/>
</dbReference>
<dbReference type="GO" id="GO:0005886">
    <property type="term" value="C:plasma membrane"/>
    <property type="evidence" value="ECO:0007669"/>
    <property type="project" value="TreeGrafter"/>
</dbReference>
<dbReference type="Pfam" id="PF02518">
    <property type="entry name" value="HATPase_c"/>
    <property type="match status" value="1"/>
</dbReference>
<dbReference type="PRINTS" id="PR00344">
    <property type="entry name" value="BCTRLSENSOR"/>
</dbReference>
<dbReference type="Pfam" id="PF01590">
    <property type="entry name" value="GAF"/>
    <property type="match status" value="1"/>
</dbReference>
<proteinExistence type="inferred from homology"/>
<dbReference type="RefSeq" id="WP_155084242.1">
    <property type="nucleotide sequence ID" value="NZ_WMIA01000017.1"/>
</dbReference>
<dbReference type="SUPFAM" id="SSF55785">
    <property type="entry name" value="PYP-like sensor domain (PAS domain)"/>
    <property type="match status" value="2"/>
</dbReference>
<evidence type="ECO:0000313" key="12">
    <source>
        <dbReference type="EMBL" id="MTF39790.1"/>
    </source>
</evidence>
<dbReference type="CDD" id="cd00082">
    <property type="entry name" value="HisKA"/>
    <property type="match status" value="1"/>
</dbReference>
<dbReference type="Pfam" id="PF00512">
    <property type="entry name" value="HisKA"/>
    <property type="match status" value="1"/>
</dbReference>
<evidence type="ECO:0000256" key="2">
    <source>
        <dbReference type="ARBA" id="ARBA00006402"/>
    </source>
</evidence>
<dbReference type="Gene3D" id="3.30.450.40">
    <property type="match status" value="1"/>
</dbReference>
<reference evidence="12 13" key="1">
    <citation type="submission" date="2019-11" db="EMBL/GenBank/DDBJ databases">
        <title>Isolation of a new High Light Tolerant Cyanobacteria.</title>
        <authorList>
            <person name="Dobson Z."/>
            <person name="Vaughn N."/>
            <person name="Vaughn M."/>
            <person name="Fromme P."/>
            <person name="Mazor Y."/>
        </authorList>
    </citation>
    <scope>NUCLEOTIDE SEQUENCE [LARGE SCALE GENOMIC DNA]</scope>
    <source>
        <strain evidence="12 13">0216</strain>
    </source>
</reference>
<evidence type="ECO:0000256" key="3">
    <source>
        <dbReference type="ARBA" id="ARBA00012438"/>
    </source>
</evidence>
<dbReference type="SMART" id="SM00065">
    <property type="entry name" value="GAF"/>
    <property type="match status" value="1"/>
</dbReference>
<feature type="coiled-coil region" evidence="8">
    <location>
        <begin position="429"/>
        <end position="460"/>
    </location>
</feature>
<sequence>MSNFNFSQEEILSQLQKRSFTEGPAVVFRWQSQKPWTVEYVSENIKQWGYKSEDFLNGNINYQDIIYAKDVSKIVQEIENYKKKGIDSYVQNYRIICKNGEIRWVRDYCLIIRNSDGFHTHYEGYVLDITEQKKGEWALQESEEKFTKAFQFNPNPMAIAQVDDYCFVDTNINFLKIFGYSRNEIIEKRVSELNLWLCKKEEEKVFQKLNEQKSIKNLECEFISKWSNVIVGLFSAEFLWIKNNLHILFIIVDITAQKEAEKKLILSAKREKLLGEIASRIRQSLTLKNILETTVKEVRQFLNINRVYIIQFNKEIQGRVIAESVDNQSSSVLGWKPHNDKHIQEIINYFSIDKVYAFDNIKSIDLPEEIRKDFLNYQICSFLTIPIFVDNNIFGYLIANSCYQPHPWAKDEIDFIQQLAIQISIAIQQGKLYEEVQNLNNNLEELVKQRTEKIVQQMQELKALHRTKNAFLHAFSHDLRTPIMGTALVLKSLLSKKEDNIIISRSILERLQEGSDRQLKLINSLLEAHTCEISELILNYQRFNIYDFIQNILADLEPLTNKYCVQVQSLLDESLQLLYADPLQLRRVFENLITNSFKYNSPGIIITLKVVQENNCFRFIVEDNGRGISLEDQQYLFDLYYRGSHNRISSGIGIGLYLCSQIIKAHGGEIGVDSEINQGARFWFTLPTQQ</sequence>